<protein>
    <submittedName>
        <fullName evidence="2">Uncharacterized protein</fullName>
    </submittedName>
</protein>
<dbReference type="OrthoDB" id="544543at2759"/>
<evidence type="ECO:0000313" key="3">
    <source>
        <dbReference type="Proteomes" id="UP000006906"/>
    </source>
</evidence>
<dbReference type="HOGENOM" id="CLU_597681_0_0_1"/>
<proteinExistence type="predicted"/>
<feature type="compositionally biased region" description="Gly residues" evidence="1">
    <location>
        <begin position="377"/>
        <end position="386"/>
    </location>
</feature>
<keyword evidence="3" id="KW-1185">Reference proteome</keyword>
<reference evidence="2 3" key="1">
    <citation type="journal article" date="2007" name="Science">
        <title>The Chlamydomonas genome reveals the evolution of key animal and plant functions.</title>
        <authorList>
            <person name="Merchant S.S."/>
            <person name="Prochnik S.E."/>
            <person name="Vallon O."/>
            <person name="Harris E.H."/>
            <person name="Karpowicz S.J."/>
            <person name="Witman G.B."/>
            <person name="Terry A."/>
            <person name="Salamov A."/>
            <person name="Fritz-Laylin L.K."/>
            <person name="Marechal-Drouard L."/>
            <person name="Marshall W.F."/>
            <person name="Qu L.H."/>
            <person name="Nelson D.R."/>
            <person name="Sanderfoot A.A."/>
            <person name="Spalding M.H."/>
            <person name="Kapitonov V.V."/>
            <person name="Ren Q."/>
            <person name="Ferris P."/>
            <person name="Lindquist E."/>
            <person name="Shapiro H."/>
            <person name="Lucas S.M."/>
            <person name="Grimwood J."/>
            <person name="Schmutz J."/>
            <person name="Cardol P."/>
            <person name="Cerutti H."/>
            <person name="Chanfreau G."/>
            <person name="Chen C.L."/>
            <person name="Cognat V."/>
            <person name="Croft M.T."/>
            <person name="Dent R."/>
            <person name="Dutcher S."/>
            <person name="Fernandez E."/>
            <person name="Fukuzawa H."/>
            <person name="Gonzalez-Ballester D."/>
            <person name="Gonzalez-Halphen D."/>
            <person name="Hallmann A."/>
            <person name="Hanikenne M."/>
            <person name="Hippler M."/>
            <person name="Inwood W."/>
            <person name="Jabbari K."/>
            <person name="Kalanon M."/>
            <person name="Kuras R."/>
            <person name="Lefebvre P.A."/>
            <person name="Lemaire S.D."/>
            <person name="Lobanov A.V."/>
            <person name="Lohr M."/>
            <person name="Manuell A."/>
            <person name="Meier I."/>
            <person name="Mets L."/>
            <person name="Mittag M."/>
            <person name="Mittelmeier T."/>
            <person name="Moroney J.V."/>
            <person name="Moseley J."/>
            <person name="Napoli C."/>
            <person name="Nedelcu A.M."/>
            <person name="Niyogi K."/>
            <person name="Novoselov S.V."/>
            <person name="Paulsen I.T."/>
            <person name="Pazour G."/>
            <person name="Purton S."/>
            <person name="Ral J.P."/>
            <person name="Riano-Pachon D.M."/>
            <person name="Riekhof W."/>
            <person name="Rymarquis L."/>
            <person name="Schroda M."/>
            <person name="Stern D."/>
            <person name="Umen J."/>
            <person name="Willows R."/>
            <person name="Wilson N."/>
            <person name="Zimmer S.L."/>
            <person name="Allmer J."/>
            <person name="Balk J."/>
            <person name="Bisova K."/>
            <person name="Chen C.J."/>
            <person name="Elias M."/>
            <person name="Gendler K."/>
            <person name="Hauser C."/>
            <person name="Lamb M.R."/>
            <person name="Ledford H."/>
            <person name="Long J.C."/>
            <person name="Minagawa J."/>
            <person name="Page M.D."/>
            <person name="Pan J."/>
            <person name="Pootakham W."/>
            <person name="Roje S."/>
            <person name="Rose A."/>
            <person name="Stahlberg E."/>
            <person name="Terauchi A.M."/>
            <person name="Yang P."/>
            <person name="Ball S."/>
            <person name="Bowler C."/>
            <person name="Dieckmann C.L."/>
            <person name="Gladyshev V.N."/>
            <person name="Green P."/>
            <person name="Jorgensen R."/>
            <person name="Mayfield S."/>
            <person name="Mueller-Roeber B."/>
            <person name="Rajamani S."/>
            <person name="Sayre R.T."/>
            <person name="Brokstein P."/>
            <person name="Dubchak I."/>
            <person name="Goodstein D."/>
            <person name="Hornick L."/>
            <person name="Huang Y.W."/>
            <person name="Jhaveri J."/>
            <person name="Luo Y."/>
            <person name="Martinez D."/>
            <person name="Ngau W.C."/>
            <person name="Otillar B."/>
            <person name="Poliakov A."/>
            <person name="Porter A."/>
            <person name="Szajkowski L."/>
            <person name="Werner G."/>
            <person name="Zhou K."/>
            <person name="Grigoriev I.V."/>
            <person name="Rokhsar D.S."/>
            <person name="Grossman A.R."/>
        </authorList>
    </citation>
    <scope>NUCLEOTIDE SEQUENCE [LARGE SCALE GENOMIC DNA]</scope>
    <source>
        <strain evidence="3">CC-503</strain>
    </source>
</reference>
<organism evidence="2 3">
    <name type="scientific">Chlamydomonas reinhardtii</name>
    <name type="common">Chlamydomonas smithii</name>
    <dbReference type="NCBI Taxonomy" id="3055"/>
    <lineage>
        <taxon>Eukaryota</taxon>
        <taxon>Viridiplantae</taxon>
        <taxon>Chlorophyta</taxon>
        <taxon>core chlorophytes</taxon>
        <taxon>Chlorophyceae</taxon>
        <taxon>CS clade</taxon>
        <taxon>Chlamydomonadales</taxon>
        <taxon>Chlamydomonadaceae</taxon>
        <taxon>Chlamydomonas</taxon>
    </lineage>
</organism>
<dbReference type="PaxDb" id="3055-EDO99525"/>
<dbReference type="InParanoid" id="A8J9G4"/>
<accession>A8J9G4</accession>
<dbReference type="RefSeq" id="XP_001698240.1">
    <property type="nucleotide sequence ID" value="XM_001698188.2"/>
</dbReference>
<dbReference type="Proteomes" id="UP000006906">
    <property type="component" value="Chromosome 16"/>
</dbReference>
<evidence type="ECO:0000256" key="1">
    <source>
        <dbReference type="SAM" id="MobiDB-lite"/>
    </source>
</evidence>
<sequence>MAALYEKLFKLSRKLQAEAHGVTRELSQCTDPVLRTSLQSELGRLQQDLTVLDSSRAKLINTLAGAVTSMKAEEDASAMKAEEDASAASGGKLYSNVTVFMVGSSGYVKRDYKKLTKQQFLQKMAREPCKRVVQVDEQPSQVMAVEDCADTAVDIDDVQLQDGMRLAVVANVEDSTSKLMKSMETMWGWMKGRVTADEYRCAEWAADFLLLSGAAGAERFCYKKIKGGNEGCQLEIGVDGMAFSEDGLVLVERKPLILLEHVEALKVKVQKLERLVAAGAPNTDKLRDPATGLIKPLKVFLMADGWADDQGESAACAVGMEECGIAPVLPTGDGGYAMHDSCGRWPVNSSTRRRAAQYRAKPGRQAPQSGIAATNAGGTGSGGGGARPTSAGAIGRYASGLQQAACSPAPTHHLLSHDPFVGGASGSRERRRFASVCHPANLHSLLQHHSSTPSVRKL</sequence>
<evidence type="ECO:0000313" key="2">
    <source>
        <dbReference type="EMBL" id="PNW71365.1"/>
    </source>
</evidence>
<dbReference type="GeneID" id="5723797"/>
<dbReference type="Gramene" id="PNW71365">
    <property type="protein sequence ID" value="PNW71365"/>
    <property type="gene ID" value="CHLRE_16g651200v5"/>
</dbReference>
<dbReference type="EMBL" id="CM008977">
    <property type="protein sequence ID" value="PNW71365.1"/>
    <property type="molecule type" value="Genomic_DNA"/>
</dbReference>
<dbReference type="AlphaFoldDB" id="A8J9G4"/>
<gene>
    <name evidence="2" type="ORF">CHLRE_16g651200v5</name>
</gene>
<feature type="region of interest" description="Disordered" evidence="1">
    <location>
        <begin position="353"/>
        <end position="391"/>
    </location>
</feature>
<dbReference type="KEGG" id="cre:CHLRE_16g651200v5"/>
<name>A8J9G4_CHLRE</name>